<keyword evidence="2" id="KW-1185">Reference proteome</keyword>
<dbReference type="RefSeq" id="WP_157341507.1">
    <property type="nucleotide sequence ID" value="NZ_WQNF01000003.1"/>
</dbReference>
<dbReference type="AlphaFoldDB" id="A0A844SB53"/>
<comment type="caution">
    <text evidence="1">The sequence shown here is derived from an EMBL/GenBank/DDBJ whole genome shotgun (WGS) entry which is preliminary data.</text>
</comment>
<evidence type="ECO:0000313" key="2">
    <source>
        <dbReference type="Proteomes" id="UP000436468"/>
    </source>
</evidence>
<reference evidence="1 2" key="1">
    <citation type="submission" date="2019-12" db="EMBL/GenBank/DDBJ databases">
        <title>Draft genome sequences Bradyrhizobium cajani AMBPC1010, Bradyrhizobium pachyrhizi AMBPC1040 and Bradyrhizobium yuanmingense ALSPC3051, three plant growth promoting strains isolated from nodules of Cajanus cajan L. in Dominican Republic.</title>
        <authorList>
            <person name="Flores-Felix J.D."/>
            <person name="Araujo J."/>
            <person name="Diaz-Alcantara C."/>
            <person name="Gonzalez-Andres F."/>
            <person name="Velazquez E."/>
        </authorList>
    </citation>
    <scope>NUCLEOTIDE SEQUENCE [LARGE SCALE GENOMIC DNA]</scope>
    <source>
        <strain evidence="1 2">1040</strain>
    </source>
</reference>
<proteinExistence type="predicted"/>
<sequence>MADCRSLPQMCLLGPIPPRTPGRSDAQVPSDAARGASKYGRIPFVYFYRTGAAADPAFGLLDIEVAVQRRGPGSFACEVYAIGDGYQAGHGASTCEPMVFEFRGRGRTIARAEWRYPTILSGHMDALTFSVPLELADDEFAALDSVLLPPARAEVTVCLE</sequence>
<protein>
    <submittedName>
        <fullName evidence="1">Uncharacterized protein</fullName>
    </submittedName>
</protein>
<evidence type="ECO:0000313" key="1">
    <source>
        <dbReference type="EMBL" id="MVT64513.1"/>
    </source>
</evidence>
<accession>A0A844SB53</accession>
<gene>
    <name evidence="1" type="ORF">GPL21_05225</name>
</gene>
<organism evidence="1 2">
    <name type="scientific">Bradyrhizobium pachyrhizi</name>
    <dbReference type="NCBI Taxonomy" id="280333"/>
    <lineage>
        <taxon>Bacteria</taxon>
        <taxon>Pseudomonadati</taxon>
        <taxon>Pseudomonadota</taxon>
        <taxon>Alphaproteobacteria</taxon>
        <taxon>Hyphomicrobiales</taxon>
        <taxon>Nitrobacteraceae</taxon>
        <taxon>Bradyrhizobium</taxon>
    </lineage>
</organism>
<dbReference type="Proteomes" id="UP000436468">
    <property type="component" value="Unassembled WGS sequence"/>
</dbReference>
<dbReference type="EMBL" id="WQNF01000003">
    <property type="protein sequence ID" value="MVT64513.1"/>
    <property type="molecule type" value="Genomic_DNA"/>
</dbReference>
<name>A0A844SB53_9BRAD</name>